<organism evidence="2 3">
    <name type="scientific">Neodothiora populina</name>
    <dbReference type="NCBI Taxonomy" id="2781224"/>
    <lineage>
        <taxon>Eukaryota</taxon>
        <taxon>Fungi</taxon>
        <taxon>Dikarya</taxon>
        <taxon>Ascomycota</taxon>
        <taxon>Pezizomycotina</taxon>
        <taxon>Dothideomycetes</taxon>
        <taxon>Dothideomycetidae</taxon>
        <taxon>Dothideales</taxon>
        <taxon>Dothioraceae</taxon>
        <taxon>Neodothiora</taxon>
    </lineage>
</organism>
<reference evidence="2 3" key="1">
    <citation type="submission" date="2024-07" db="EMBL/GenBank/DDBJ databases">
        <title>Draft sequence of the Neodothiora populina.</title>
        <authorList>
            <person name="Drown D.D."/>
            <person name="Schuette U.S."/>
            <person name="Buechlein A.B."/>
            <person name="Rusch D.R."/>
            <person name="Winton L.W."/>
            <person name="Adams G.A."/>
        </authorList>
    </citation>
    <scope>NUCLEOTIDE SEQUENCE [LARGE SCALE GENOMIC DNA]</scope>
    <source>
        <strain evidence="2 3">CPC 39397</strain>
    </source>
</reference>
<proteinExistence type="predicted"/>
<dbReference type="GeneID" id="95977899"/>
<comment type="caution">
    <text evidence="2">The sequence shown here is derived from an EMBL/GenBank/DDBJ whole genome shotgun (WGS) entry which is preliminary data.</text>
</comment>
<protein>
    <submittedName>
        <fullName evidence="2">Uncharacterized protein</fullName>
    </submittedName>
</protein>
<evidence type="ECO:0000313" key="3">
    <source>
        <dbReference type="Proteomes" id="UP001562354"/>
    </source>
</evidence>
<feature type="compositionally biased region" description="Polar residues" evidence="1">
    <location>
        <begin position="456"/>
        <end position="468"/>
    </location>
</feature>
<feature type="region of interest" description="Disordered" evidence="1">
    <location>
        <begin position="291"/>
        <end position="313"/>
    </location>
</feature>
<evidence type="ECO:0000313" key="2">
    <source>
        <dbReference type="EMBL" id="KAL1306078.1"/>
    </source>
</evidence>
<dbReference type="Proteomes" id="UP001562354">
    <property type="component" value="Unassembled WGS sequence"/>
</dbReference>
<evidence type="ECO:0000256" key="1">
    <source>
        <dbReference type="SAM" id="MobiDB-lite"/>
    </source>
</evidence>
<feature type="compositionally biased region" description="Basic and acidic residues" evidence="1">
    <location>
        <begin position="326"/>
        <end position="386"/>
    </location>
</feature>
<keyword evidence="3" id="KW-1185">Reference proteome</keyword>
<feature type="region of interest" description="Disordered" evidence="1">
    <location>
        <begin position="326"/>
        <end position="533"/>
    </location>
</feature>
<name>A0ABR3PIW3_9PEZI</name>
<dbReference type="RefSeq" id="XP_069202351.1">
    <property type="nucleotide sequence ID" value="XM_069343801.1"/>
</dbReference>
<accession>A0ABR3PIW3</accession>
<gene>
    <name evidence="2" type="ORF">AAFC00_004199</name>
</gene>
<feature type="compositionally biased region" description="Pro residues" evidence="1">
    <location>
        <begin position="390"/>
        <end position="403"/>
    </location>
</feature>
<sequence>MLDESLPAFFYKRSPDGLLHNTSIFFSQHGSEPQPAYLLQRADPSAAYAKNCYAAAIFDSYNPEVLYGEVMIKPEWTQASLSAEEIRRNNGITPPPSPILPTEFTIQLYNPDQQVVVVQRPGSWGGSASYEFSMPQTTFRTPSASCLDRTQNDPAASATTPKLNFVWRKESKLAKDLTCYMTGKSTATVVKRKHRDPDITVALYRSLRELTIYQPNLYRVEMEDPKGLEVVLLLGAAIIKDLYFSSNIHQTFNVSEPARKASPRLALGPVGPLGIIPMRPNGLAAKRKSLPRLETTPPSSAKPAVSPPADPRTQWDIDAETARLRAQVEAEERQVKAQEAARRRERERADEAETQRLRRMVEAEQREAAKRQEAIDRETERLRREYGVPQSPPQQQPQRPPVPARDERHSAPTMGAIPEDHYQHHQPVQPPQQPLRYHNNNNNNSNHLRPGPHAPQRQSNGLYLQPSGSRAHASSAAVMSGGNPSASASASADTKRRMKKKSFFGLRSSSDDSTSRDGVAGQQKLQKKASAMW</sequence>
<dbReference type="EMBL" id="JBFMKM010000005">
    <property type="protein sequence ID" value="KAL1306078.1"/>
    <property type="molecule type" value="Genomic_DNA"/>
</dbReference>